<organism evidence="4 5">
    <name type="scientific">Rhodobacter flavimaris</name>
    <dbReference type="NCBI Taxonomy" id="2907145"/>
    <lineage>
        <taxon>Bacteria</taxon>
        <taxon>Pseudomonadati</taxon>
        <taxon>Pseudomonadota</taxon>
        <taxon>Alphaproteobacteria</taxon>
        <taxon>Rhodobacterales</taxon>
        <taxon>Rhodobacter group</taxon>
        <taxon>Rhodobacter</taxon>
    </lineage>
</organism>
<sequence>MRLGRGIASAAMAAFFCVPAAWAEIAGPAELPPPGFVGRQYVDSTGCVFLLESAGADEKWVARVTRDGQPLCGYPPSPKVVEIAEPPVEAAPPAQELVLPVTPPVLADPAPVAVAEPAPAKPMVEAPRPSKPAKKKAPARKDPLAGKYVQVGAFGIAQNAERTKARLRDLGLTVSTQQVSGLTIVFAGPLEPHELQEALRAVRRAGFSDAYIR</sequence>
<dbReference type="Pfam" id="PF05036">
    <property type="entry name" value="SPOR"/>
    <property type="match status" value="1"/>
</dbReference>
<feature type="chain" id="PRO_5045719438" evidence="2">
    <location>
        <begin position="24"/>
        <end position="213"/>
    </location>
</feature>
<feature type="region of interest" description="Disordered" evidence="1">
    <location>
        <begin position="118"/>
        <end position="141"/>
    </location>
</feature>
<dbReference type="RefSeq" id="WP_233676875.1">
    <property type="nucleotide sequence ID" value="NZ_JAJUOS010000007.1"/>
</dbReference>
<evidence type="ECO:0000256" key="2">
    <source>
        <dbReference type="SAM" id="SignalP"/>
    </source>
</evidence>
<dbReference type="PROSITE" id="PS51724">
    <property type="entry name" value="SPOR"/>
    <property type="match status" value="1"/>
</dbReference>
<dbReference type="EMBL" id="JAJUOS010000007">
    <property type="protein sequence ID" value="MCE5973900.1"/>
    <property type="molecule type" value="Genomic_DNA"/>
</dbReference>
<evidence type="ECO:0000313" key="5">
    <source>
        <dbReference type="Proteomes" id="UP001521181"/>
    </source>
</evidence>
<name>A0ABS8YX81_9RHOB</name>
<keyword evidence="5" id="KW-1185">Reference proteome</keyword>
<proteinExistence type="predicted"/>
<dbReference type="Gene3D" id="3.30.70.1070">
    <property type="entry name" value="Sporulation related repeat"/>
    <property type="match status" value="1"/>
</dbReference>
<reference evidence="4 5" key="1">
    <citation type="submission" date="2021-12" db="EMBL/GenBank/DDBJ databases">
        <title>Sinirhodobacter sp. WL0062 is a bacterium isolated from seawater.</title>
        <authorList>
            <person name="Wang L."/>
            <person name="He W."/>
            <person name="Zhang D.-F."/>
        </authorList>
    </citation>
    <scope>NUCLEOTIDE SEQUENCE [LARGE SCALE GENOMIC DNA]</scope>
    <source>
        <strain evidence="4 5">WL0062</strain>
    </source>
</reference>
<dbReference type="InterPro" id="IPR036680">
    <property type="entry name" value="SPOR-like_sf"/>
</dbReference>
<keyword evidence="2" id="KW-0732">Signal</keyword>
<feature type="compositionally biased region" description="Low complexity" evidence="1">
    <location>
        <begin position="118"/>
        <end position="127"/>
    </location>
</feature>
<dbReference type="SUPFAM" id="SSF110997">
    <property type="entry name" value="Sporulation related repeat"/>
    <property type="match status" value="1"/>
</dbReference>
<gene>
    <name evidence="4" type="ORF">LZA78_10440</name>
</gene>
<protein>
    <submittedName>
        <fullName evidence="4">SPOR domain-containing protein</fullName>
    </submittedName>
</protein>
<dbReference type="InterPro" id="IPR007730">
    <property type="entry name" value="SPOR-like_dom"/>
</dbReference>
<feature type="domain" description="SPOR" evidence="3">
    <location>
        <begin position="141"/>
        <end position="213"/>
    </location>
</feature>
<evidence type="ECO:0000256" key="1">
    <source>
        <dbReference type="SAM" id="MobiDB-lite"/>
    </source>
</evidence>
<evidence type="ECO:0000313" key="4">
    <source>
        <dbReference type="EMBL" id="MCE5973900.1"/>
    </source>
</evidence>
<evidence type="ECO:0000259" key="3">
    <source>
        <dbReference type="PROSITE" id="PS51724"/>
    </source>
</evidence>
<dbReference type="Proteomes" id="UP001521181">
    <property type="component" value="Unassembled WGS sequence"/>
</dbReference>
<accession>A0ABS8YX81</accession>
<feature type="signal peptide" evidence="2">
    <location>
        <begin position="1"/>
        <end position="23"/>
    </location>
</feature>
<comment type="caution">
    <text evidence="4">The sequence shown here is derived from an EMBL/GenBank/DDBJ whole genome shotgun (WGS) entry which is preliminary data.</text>
</comment>